<dbReference type="GO" id="GO:0042910">
    <property type="term" value="F:xenobiotic transmembrane transporter activity"/>
    <property type="evidence" value="ECO:0007669"/>
    <property type="project" value="TreeGrafter"/>
</dbReference>
<feature type="transmembrane region" description="Helical" evidence="1">
    <location>
        <begin position="922"/>
        <end position="941"/>
    </location>
</feature>
<name>A0A2V1IXA2_9BACT</name>
<feature type="transmembrane region" description="Helical" evidence="1">
    <location>
        <begin position="970"/>
        <end position="987"/>
    </location>
</feature>
<feature type="transmembrane region" description="Helical" evidence="1">
    <location>
        <begin position="444"/>
        <end position="465"/>
    </location>
</feature>
<dbReference type="SUPFAM" id="SSF82714">
    <property type="entry name" value="Multidrug efflux transporter AcrB TolC docking domain, DN and DC subdomains"/>
    <property type="match status" value="1"/>
</dbReference>
<dbReference type="Gene3D" id="3.30.2090.10">
    <property type="entry name" value="Multidrug efflux transporter AcrB TolC docking domain, DN and DC subdomains"/>
    <property type="match status" value="2"/>
</dbReference>
<gene>
    <name evidence="2" type="ORF">C5O25_09005</name>
</gene>
<dbReference type="Gene3D" id="3.30.70.1440">
    <property type="entry name" value="Multidrug efflux transporter AcrB pore domain"/>
    <property type="match status" value="1"/>
</dbReference>
<dbReference type="InterPro" id="IPR027463">
    <property type="entry name" value="AcrB_DN_DC_subdom"/>
</dbReference>
<evidence type="ECO:0000256" key="1">
    <source>
        <dbReference type="SAM" id="Phobius"/>
    </source>
</evidence>
<reference evidence="3" key="1">
    <citation type="submission" date="2018-02" db="EMBL/GenBank/DDBJ databases">
        <authorList>
            <person name="Clavel T."/>
            <person name="Strowig T."/>
        </authorList>
    </citation>
    <scope>NUCLEOTIDE SEQUENCE [LARGE SCALE GENOMIC DNA]</scope>
    <source>
        <strain evidence="3">DSM 100764</strain>
    </source>
</reference>
<feature type="transmembrane region" description="Helical" evidence="1">
    <location>
        <begin position="870"/>
        <end position="889"/>
    </location>
</feature>
<protein>
    <submittedName>
        <fullName evidence="2">AcrB/AcrD/AcrF family protein</fullName>
    </submittedName>
</protein>
<sequence>MIHFLLKRPIAVIMAFLACLIVGLVTYFSLPVSLLPGIAIPHITVQIQGDDTGARELENNVTATVRRQLLQVGGLNEIKSLTRDGLSVIQLEFDYGVNTDLAFIEVNEKIDAAMNTLPRDTRRPKAIKASATDIPVLYLNMTLRSDRPYGSTDETRFLQMCELADNVVRRRIEQLPEIAMADVTGIPGQYLRIVPDETKMKLAGVTVDDLEKSLTANNIEPGTMTVRDGYYEYNVHISNQLRTVVDVENIYISKNGRMQQLRDLCRVEVTADSENGYSYFGGKRAVTLAIIKQSEENMDDMKESLSQTAEYFSKLYPDIEFSQSRNQTELLDYTISNLVQNLILGFILVFMVTAFFMGDMRASIIIGASIVVAIIITFLLFYLFHVSLNIISLSGLILAVGMMIDNSVIVTENITQYRQKGLTLMRACDKGTSEMITPMLSSSLTTVAVFVPLVFMSGIAGAIFTDQAFSITAGLAVSYITGIMLLPVIYMLVYRRKASRKSGHSTATRAAHEGKTATRVNAWLDRVYTRIIDWCFGHVAICVTGICLILPMCVAMFMVLPVERMPQIDHSELIARIEWNENINIDENAARVNRLLDNIGLDNDVDMHSAYIGVQDYLLDAGSELTPSESEVYLRALRPSLIAPLQTRIDSVVRSEYPKAMVTFSPPENIFEKIFSSDDPTVQARIFPADRARATETESLLSLDDEIASATGIPSSGIALHNRISLVIDREKLQLYNVDYSAVERLLRMALKGNTVTTLRSYQQYLPIGITTTERSVDEILATTMVESRPDKEGRTSEIPLSYLVKSHRDRELKEIHAGKNGEYVPLNYYDITDPERTMSRIRSTVDRSDMWDVEFSGSFFSNARMMQELMVILAISILLMYFILCAQFESFVQPLIVLLEIPLDVAFALLTLWVFGHTLNLMSAIGIIVTCGIVVNDSILKLDAINELRKAGIPLTEAIHTAGLRRLRPIIMTSLTTIFAMVPTLFTKDMGSELQQPLAIAMIGSMVVGTLISIFLIPLVYWLIYRKSDKPLQTV</sequence>
<dbReference type="AlphaFoldDB" id="A0A2V1IXA2"/>
<feature type="transmembrane region" description="Helical" evidence="1">
    <location>
        <begin position="999"/>
        <end position="1025"/>
    </location>
</feature>
<dbReference type="Gene3D" id="3.30.70.1430">
    <property type="entry name" value="Multidrug efflux transporter AcrB pore domain"/>
    <property type="match status" value="2"/>
</dbReference>
<feature type="transmembrane region" description="Helical" evidence="1">
    <location>
        <begin position="471"/>
        <end position="493"/>
    </location>
</feature>
<dbReference type="Gene3D" id="3.30.70.1320">
    <property type="entry name" value="Multidrug efflux transporter AcrB pore domain like"/>
    <property type="match status" value="1"/>
</dbReference>
<dbReference type="RefSeq" id="WP_107036410.1">
    <property type="nucleotide sequence ID" value="NZ_PUBV01000018.1"/>
</dbReference>
<dbReference type="SUPFAM" id="SSF82693">
    <property type="entry name" value="Multidrug efflux transporter AcrB pore domain, PN1, PN2, PC1 and PC2 subdomains"/>
    <property type="match status" value="2"/>
</dbReference>
<dbReference type="SUPFAM" id="SSF82866">
    <property type="entry name" value="Multidrug efflux transporter AcrB transmembrane domain"/>
    <property type="match status" value="2"/>
</dbReference>
<keyword evidence="1" id="KW-1133">Transmembrane helix</keyword>
<keyword evidence="3" id="KW-1185">Reference proteome</keyword>
<keyword evidence="1" id="KW-0472">Membrane</keyword>
<feature type="transmembrane region" description="Helical" evidence="1">
    <location>
        <begin position="534"/>
        <end position="560"/>
    </location>
</feature>
<evidence type="ECO:0000313" key="2">
    <source>
        <dbReference type="EMBL" id="PWB06876.1"/>
    </source>
</evidence>
<feature type="transmembrane region" description="Helical" evidence="1">
    <location>
        <begin position="390"/>
        <end position="410"/>
    </location>
</feature>
<accession>A0A2V1IXA2</accession>
<dbReference type="PANTHER" id="PTHR32063:SF0">
    <property type="entry name" value="SWARMING MOTILITY PROTEIN SWRC"/>
    <property type="match status" value="1"/>
</dbReference>
<organism evidence="2 3">
    <name type="scientific">Paramuribaculum intestinale</name>
    <dbReference type="NCBI Taxonomy" id="2094151"/>
    <lineage>
        <taxon>Bacteria</taxon>
        <taxon>Pseudomonadati</taxon>
        <taxon>Bacteroidota</taxon>
        <taxon>Bacteroidia</taxon>
        <taxon>Bacteroidales</taxon>
        <taxon>Muribaculaceae</taxon>
        <taxon>Paramuribaculum</taxon>
    </lineage>
</organism>
<keyword evidence="1" id="KW-0812">Transmembrane</keyword>
<dbReference type="EMBL" id="PUBV01000018">
    <property type="protein sequence ID" value="PWB06876.1"/>
    <property type="molecule type" value="Genomic_DNA"/>
</dbReference>
<dbReference type="Pfam" id="PF00873">
    <property type="entry name" value="ACR_tran"/>
    <property type="match status" value="1"/>
</dbReference>
<feature type="transmembrane region" description="Helical" evidence="1">
    <location>
        <begin position="12"/>
        <end position="30"/>
    </location>
</feature>
<dbReference type="InterPro" id="IPR001036">
    <property type="entry name" value="Acrflvin-R"/>
</dbReference>
<dbReference type="PANTHER" id="PTHR32063">
    <property type="match status" value="1"/>
</dbReference>
<comment type="caution">
    <text evidence="2">The sequence shown here is derived from an EMBL/GenBank/DDBJ whole genome shotgun (WGS) entry which is preliminary data.</text>
</comment>
<feature type="transmembrane region" description="Helical" evidence="1">
    <location>
        <begin position="896"/>
        <end position="916"/>
    </location>
</feature>
<feature type="transmembrane region" description="Helical" evidence="1">
    <location>
        <begin position="364"/>
        <end position="384"/>
    </location>
</feature>
<evidence type="ECO:0000313" key="3">
    <source>
        <dbReference type="Proteomes" id="UP000244925"/>
    </source>
</evidence>
<dbReference type="GO" id="GO:0005886">
    <property type="term" value="C:plasma membrane"/>
    <property type="evidence" value="ECO:0007669"/>
    <property type="project" value="TreeGrafter"/>
</dbReference>
<proteinExistence type="predicted"/>
<dbReference type="PROSITE" id="PS51257">
    <property type="entry name" value="PROKAR_LIPOPROTEIN"/>
    <property type="match status" value="1"/>
</dbReference>
<feature type="transmembrane region" description="Helical" evidence="1">
    <location>
        <begin position="338"/>
        <end position="357"/>
    </location>
</feature>
<dbReference type="Proteomes" id="UP000244925">
    <property type="component" value="Unassembled WGS sequence"/>
</dbReference>
<dbReference type="PRINTS" id="PR00702">
    <property type="entry name" value="ACRIFLAVINRP"/>
</dbReference>
<dbReference type="Gene3D" id="1.20.1640.10">
    <property type="entry name" value="Multidrug efflux transporter AcrB transmembrane domain"/>
    <property type="match status" value="2"/>
</dbReference>